<gene>
    <name evidence="2" type="ORF">GM676_22965</name>
</gene>
<keyword evidence="1" id="KW-0732">Signal</keyword>
<dbReference type="RefSeq" id="WP_155466361.1">
    <property type="nucleotide sequence ID" value="NZ_WNKY01000034.1"/>
</dbReference>
<sequence>MHTRRKFIASVASLAAALLAKPALAQAQPFVVYDDELKNGWQSWSWAKVDLAVPAGGVKPIKVQGDPWSALALHHDAFPTAGYTKLTFAINGGGQGGQTLMVKVMIDGKPVDSNFTIQPKAKTWTQVEVPLKELAAEGKTIDGIAWQGQANAYSPYYITRIQFE</sequence>
<evidence type="ECO:0000313" key="2">
    <source>
        <dbReference type="EMBL" id="MTV40429.1"/>
    </source>
</evidence>
<dbReference type="SUPFAM" id="SSF49785">
    <property type="entry name" value="Galactose-binding domain-like"/>
    <property type="match status" value="1"/>
</dbReference>
<comment type="caution">
    <text evidence="2">The sequence shown here is derived from an EMBL/GenBank/DDBJ whole genome shotgun (WGS) entry which is preliminary data.</text>
</comment>
<dbReference type="EMBL" id="WNKY01000034">
    <property type="protein sequence ID" value="MTV40429.1"/>
    <property type="molecule type" value="Genomic_DNA"/>
</dbReference>
<dbReference type="AlphaFoldDB" id="A0A6L6PNX4"/>
<proteinExistence type="predicted"/>
<name>A0A6L6PNX4_9BURK</name>
<protein>
    <submittedName>
        <fullName evidence="2">Uncharacterized protein</fullName>
    </submittedName>
</protein>
<evidence type="ECO:0000313" key="3">
    <source>
        <dbReference type="Proteomes" id="UP000475582"/>
    </source>
</evidence>
<reference evidence="2 3" key="1">
    <citation type="submission" date="2019-11" db="EMBL/GenBank/DDBJ databases">
        <title>Type strains purchased from KCTC, JCM and DSMZ.</title>
        <authorList>
            <person name="Lu H."/>
        </authorList>
    </citation>
    <scope>NUCLEOTIDE SEQUENCE [LARGE SCALE GENOMIC DNA]</scope>
    <source>
        <strain evidence="2 3">KCTC 22382</strain>
    </source>
</reference>
<evidence type="ECO:0000256" key="1">
    <source>
        <dbReference type="SAM" id="SignalP"/>
    </source>
</evidence>
<feature type="chain" id="PRO_5026698056" evidence="1">
    <location>
        <begin position="28"/>
        <end position="164"/>
    </location>
</feature>
<dbReference type="InterPro" id="IPR008979">
    <property type="entry name" value="Galactose-bd-like_sf"/>
</dbReference>
<keyword evidence="3" id="KW-1185">Reference proteome</keyword>
<dbReference type="Proteomes" id="UP000475582">
    <property type="component" value="Unassembled WGS sequence"/>
</dbReference>
<accession>A0A6L6PNX4</accession>
<feature type="signal peptide" evidence="1">
    <location>
        <begin position="1"/>
        <end position="27"/>
    </location>
</feature>
<dbReference type="PROSITE" id="PS51318">
    <property type="entry name" value="TAT"/>
    <property type="match status" value="1"/>
</dbReference>
<dbReference type="InterPro" id="IPR006311">
    <property type="entry name" value="TAT_signal"/>
</dbReference>
<organism evidence="2 3">
    <name type="scientific">Duganella radicis</name>
    <dbReference type="NCBI Taxonomy" id="551988"/>
    <lineage>
        <taxon>Bacteria</taxon>
        <taxon>Pseudomonadati</taxon>
        <taxon>Pseudomonadota</taxon>
        <taxon>Betaproteobacteria</taxon>
        <taxon>Burkholderiales</taxon>
        <taxon>Oxalobacteraceae</taxon>
        <taxon>Telluria group</taxon>
        <taxon>Duganella</taxon>
    </lineage>
</organism>
<dbReference type="OrthoDB" id="9803686at2"/>
<dbReference type="Gene3D" id="2.60.120.430">
    <property type="entry name" value="Galactose-binding lectin"/>
    <property type="match status" value="1"/>
</dbReference>